<dbReference type="AlphaFoldDB" id="A0A1R1F2M1"/>
<dbReference type="SUPFAM" id="SSF55729">
    <property type="entry name" value="Acyl-CoA N-acyltransferases (Nat)"/>
    <property type="match status" value="1"/>
</dbReference>
<reference evidence="4 5" key="1">
    <citation type="submission" date="2016-11" db="EMBL/GenBank/DDBJ databases">
        <title>Paenibacillus species isolates.</title>
        <authorList>
            <person name="Beno S.M."/>
        </authorList>
    </citation>
    <scope>NUCLEOTIDE SEQUENCE [LARGE SCALE GENOMIC DNA]</scope>
    <source>
        <strain evidence="4 5">FSL R5-0378</strain>
    </source>
</reference>
<dbReference type="InterPro" id="IPR016181">
    <property type="entry name" value="Acyl_CoA_acyltransferase"/>
</dbReference>
<sequence>MSIRQAAYDDYPVLAKVHVESWKTTYRGMIADAYLDQLTVESRMERWKQLLSREDKDLWTFVSEDEAGRVFGFIQGGKCREEVAGYDAEIYALYLLQEHQGKGHGKLLVNTLIQAFRENGFGSMYLWVLKDNPARQFYIKMGGSPVSEKTLDIAGQAVLETGLAWDKL</sequence>
<evidence type="ECO:0000256" key="1">
    <source>
        <dbReference type="ARBA" id="ARBA00022679"/>
    </source>
</evidence>
<dbReference type="Pfam" id="PF00583">
    <property type="entry name" value="Acetyltransf_1"/>
    <property type="match status" value="1"/>
</dbReference>
<dbReference type="RefSeq" id="WP_076167801.1">
    <property type="nucleotide sequence ID" value="NZ_MRTP01000001.1"/>
</dbReference>
<dbReference type="Proteomes" id="UP000187172">
    <property type="component" value="Unassembled WGS sequence"/>
</dbReference>
<proteinExistence type="predicted"/>
<evidence type="ECO:0000313" key="4">
    <source>
        <dbReference type="EMBL" id="OMF58325.1"/>
    </source>
</evidence>
<protein>
    <recommendedName>
        <fullName evidence="3">N-acetyltransferase domain-containing protein</fullName>
    </recommendedName>
</protein>
<evidence type="ECO:0000256" key="2">
    <source>
        <dbReference type="ARBA" id="ARBA00023315"/>
    </source>
</evidence>
<keyword evidence="1" id="KW-0808">Transferase</keyword>
<dbReference type="Gene3D" id="3.40.630.30">
    <property type="match status" value="1"/>
</dbReference>
<dbReference type="PROSITE" id="PS51186">
    <property type="entry name" value="GNAT"/>
    <property type="match status" value="1"/>
</dbReference>
<dbReference type="InterPro" id="IPR050832">
    <property type="entry name" value="Bact_Acetyltransf"/>
</dbReference>
<name>A0A1R1F2M1_9BACL</name>
<evidence type="ECO:0000313" key="5">
    <source>
        <dbReference type="Proteomes" id="UP000187172"/>
    </source>
</evidence>
<gene>
    <name evidence="4" type="ORF">BK138_07260</name>
</gene>
<keyword evidence="2" id="KW-0012">Acyltransferase</keyword>
<dbReference type="CDD" id="cd04301">
    <property type="entry name" value="NAT_SF"/>
    <property type="match status" value="1"/>
</dbReference>
<evidence type="ECO:0000259" key="3">
    <source>
        <dbReference type="PROSITE" id="PS51186"/>
    </source>
</evidence>
<organism evidence="4 5">
    <name type="scientific">Paenibacillus rhizosphaerae</name>
    <dbReference type="NCBI Taxonomy" id="297318"/>
    <lineage>
        <taxon>Bacteria</taxon>
        <taxon>Bacillati</taxon>
        <taxon>Bacillota</taxon>
        <taxon>Bacilli</taxon>
        <taxon>Bacillales</taxon>
        <taxon>Paenibacillaceae</taxon>
        <taxon>Paenibacillus</taxon>
    </lineage>
</organism>
<keyword evidence="5" id="KW-1185">Reference proteome</keyword>
<dbReference type="InterPro" id="IPR000182">
    <property type="entry name" value="GNAT_dom"/>
</dbReference>
<dbReference type="GO" id="GO:0016747">
    <property type="term" value="F:acyltransferase activity, transferring groups other than amino-acyl groups"/>
    <property type="evidence" value="ECO:0007669"/>
    <property type="project" value="InterPro"/>
</dbReference>
<dbReference type="EMBL" id="MRTP01000001">
    <property type="protein sequence ID" value="OMF58325.1"/>
    <property type="molecule type" value="Genomic_DNA"/>
</dbReference>
<feature type="domain" description="N-acetyltransferase" evidence="3">
    <location>
        <begin position="1"/>
        <end position="168"/>
    </location>
</feature>
<accession>A0A1R1F2M1</accession>
<dbReference type="PANTHER" id="PTHR43877">
    <property type="entry name" value="AMINOALKYLPHOSPHONATE N-ACETYLTRANSFERASE-RELATED-RELATED"/>
    <property type="match status" value="1"/>
</dbReference>
<comment type="caution">
    <text evidence="4">The sequence shown here is derived from an EMBL/GenBank/DDBJ whole genome shotgun (WGS) entry which is preliminary data.</text>
</comment>
<dbReference type="STRING" id="297318.BK138_07260"/>